<proteinExistence type="predicted"/>
<comment type="caution">
    <text evidence="1">The sequence shown here is derived from an EMBL/GenBank/DDBJ whole genome shotgun (WGS) entry which is preliminary data.</text>
</comment>
<evidence type="ECO:0000313" key="2">
    <source>
        <dbReference type="Proteomes" id="UP000791080"/>
    </source>
</evidence>
<dbReference type="Pfam" id="PF00702">
    <property type="entry name" value="Hydrolase"/>
    <property type="match status" value="1"/>
</dbReference>
<sequence>MAIDGVLFDFSGTLFRLEPDGSWFDGSIGDPGMIMDSAGQDRLLRALIAPTGPGAGLPAGLQRAWERRDLEPELHRLVYVEIMRGAGVSTSHAEHVYELMLDPAHWRPYPDTEVVLRGLRDRGVKVAVVSNIAWDIRASFDRLGVADLVDAYVLSYVENAAKPDLRLFRTACDRLGLPAGRTLMIGDSEEADGAAAALGCDFQLVEPAPVADRPDALLRALRERGLLDETVVG</sequence>
<organism evidence="1 2">
    <name type="scientific">Actinoalloteichus caeruleus DSM 43889</name>
    <dbReference type="NCBI Taxonomy" id="1120930"/>
    <lineage>
        <taxon>Bacteria</taxon>
        <taxon>Bacillati</taxon>
        <taxon>Actinomycetota</taxon>
        <taxon>Actinomycetes</taxon>
        <taxon>Pseudonocardiales</taxon>
        <taxon>Pseudonocardiaceae</taxon>
        <taxon>Actinoalloteichus</taxon>
        <taxon>Actinoalloteichus cyanogriseus</taxon>
    </lineage>
</organism>
<dbReference type="PANTHER" id="PTHR46649">
    <property type="match status" value="1"/>
</dbReference>
<dbReference type="SUPFAM" id="SSF56784">
    <property type="entry name" value="HAD-like"/>
    <property type="match status" value="1"/>
</dbReference>
<name>A0ABT1JLN8_ACTCY</name>
<reference evidence="1 2" key="1">
    <citation type="submission" date="2022-06" db="EMBL/GenBank/DDBJ databases">
        <title>Genomic Encyclopedia of Type Strains, Phase I: the one thousand microbial genomes (KMG-I) project.</title>
        <authorList>
            <person name="Kyrpides N."/>
        </authorList>
    </citation>
    <scope>NUCLEOTIDE SEQUENCE [LARGE SCALE GENOMIC DNA]</scope>
    <source>
        <strain evidence="1 2">DSM 43889</strain>
    </source>
</reference>
<dbReference type="PANTHER" id="PTHR46649:SF4">
    <property type="entry name" value="HALOACID DEHALOGENASE-LIKE HYDROLASE (HAD) SUPERFAMILY PROTEIN"/>
    <property type="match status" value="1"/>
</dbReference>
<dbReference type="RefSeq" id="WP_026417589.1">
    <property type="nucleotide sequence ID" value="NZ_AUBJ02000001.1"/>
</dbReference>
<dbReference type="Proteomes" id="UP000791080">
    <property type="component" value="Unassembled WGS sequence"/>
</dbReference>
<keyword evidence="2" id="KW-1185">Reference proteome</keyword>
<gene>
    <name evidence="1" type="ORF">G443_002921</name>
</gene>
<protein>
    <submittedName>
        <fullName evidence="1">Haloacid dehalogenase superfamily, subfamily IA, variant 3 with third motif having DD or ED</fullName>
    </submittedName>
</protein>
<accession>A0ABT1JLN8</accession>
<dbReference type="EMBL" id="AUBJ02000001">
    <property type="protein sequence ID" value="MCP2332651.1"/>
    <property type="molecule type" value="Genomic_DNA"/>
</dbReference>
<dbReference type="InterPro" id="IPR036412">
    <property type="entry name" value="HAD-like_sf"/>
</dbReference>
<dbReference type="InterPro" id="IPR023214">
    <property type="entry name" value="HAD_sf"/>
</dbReference>
<evidence type="ECO:0000313" key="1">
    <source>
        <dbReference type="EMBL" id="MCP2332651.1"/>
    </source>
</evidence>
<dbReference type="Gene3D" id="3.40.50.1000">
    <property type="entry name" value="HAD superfamily/HAD-like"/>
    <property type="match status" value="1"/>
</dbReference>